<dbReference type="Pfam" id="PF00486">
    <property type="entry name" value="Trans_reg_C"/>
    <property type="match status" value="1"/>
</dbReference>
<sequence length="220" mass="25328">MAKILAVDDDKRILKLIKNALELNHHEVITLQDPENIPIEEFCGYDLILLDVMMPEIDGFELCQKIRSTVDSPIIFLTAKTDESSIVKGLAFGGDDYISKPFGVMELNARVEAYLRRENRGKSTKKLVYGDITIDFDKKEILVNNNVIAFTKNEYNICEFLALNRGKVFTKQAIFEAIYDLDSDTQFSVITEYIRLIRNKFKGYNCFPIETVWGVGYMWK</sequence>
<evidence type="ECO:0000256" key="2">
    <source>
        <dbReference type="ARBA" id="ARBA00023015"/>
    </source>
</evidence>
<dbReference type="SMART" id="SM00862">
    <property type="entry name" value="Trans_reg_C"/>
    <property type="match status" value="1"/>
</dbReference>
<dbReference type="CDD" id="cd17574">
    <property type="entry name" value="REC_OmpR"/>
    <property type="match status" value="1"/>
</dbReference>
<dbReference type="CDD" id="cd00383">
    <property type="entry name" value="trans_reg_C"/>
    <property type="match status" value="1"/>
</dbReference>
<evidence type="ECO:0000256" key="1">
    <source>
        <dbReference type="ARBA" id="ARBA00018672"/>
    </source>
</evidence>
<feature type="DNA-binding region" description="OmpR/PhoB-type" evidence="7">
    <location>
        <begin position="124"/>
        <end position="220"/>
    </location>
</feature>
<dbReference type="InterPro" id="IPR036388">
    <property type="entry name" value="WH-like_DNA-bd_sf"/>
</dbReference>
<evidence type="ECO:0000313" key="11">
    <source>
        <dbReference type="Proteomes" id="UP000017590"/>
    </source>
</evidence>
<keyword evidence="11" id="KW-1185">Reference proteome</keyword>
<evidence type="ECO:0000256" key="3">
    <source>
        <dbReference type="ARBA" id="ARBA00023125"/>
    </source>
</evidence>
<dbReference type="Gene3D" id="1.10.10.10">
    <property type="entry name" value="Winged helix-like DNA-binding domain superfamily/Winged helix DNA-binding domain"/>
    <property type="match status" value="1"/>
</dbReference>
<dbReference type="Gene3D" id="3.40.50.2300">
    <property type="match status" value="1"/>
</dbReference>
<evidence type="ECO:0000256" key="6">
    <source>
        <dbReference type="PROSITE-ProRule" id="PRU00169"/>
    </source>
</evidence>
<dbReference type="EMBL" id="CP006763">
    <property type="protein sequence ID" value="AGY74588.1"/>
    <property type="molecule type" value="Genomic_DNA"/>
</dbReference>
<dbReference type="SUPFAM" id="SSF46894">
    <property type="entry name" value="C-terminal effector domain of the bipartite response regulators"/>
    <property type="match status" value="1"/>
</dbReference>
<dbReference type="SUPFAM" id="SSF52172">
    <property type="entry name" value="CheY-like"/>
    <property type="match status" value="1"/>
</dbReference>
<dbReference type="InterPro" id="IPR001867">
    <property type="entry name" value="OmpR/PhoB-type_DNA-bd"/>
</dbReference>
<dbReference type="InterPro" id="IPR039420">
    <property type="entry name" value="WalR-like"/>
</dbReference>
<dbReference type="InterPro" id="IPR016032">
    <property type="entry name" value="Sig_transdc_resp-reg_C-effctor"/>
</dbReference>
<keyword evidence="2" id="KW-0805">Transcription regulation</keyword>
<dbReference type="PANTHER" id="PTHR48111:SF2">
    <property type="entry name" value="RESPONSE REGULATOR SAER"/>
    <property type="match status" value="1"/>
</dbReference>
<feature type="modified residue" description="4-aspartylphosphate" evidence="6">
    <location>
        <position position="51"/>
    </location>
</feature>
<organism evidence="10 11">
    <name type="scientific">Clostridium autoethanogenum DSM 10061</name>
    <dbReference type="NCBI Taxonomy" id="1341692"/>
    <lineage>
        <taxon>Bacteria</taxon>
        <taxon>Bacillati</taxon>
        <taxon>Bacillota</taxon>
        <taxon>Clostridia</taxon>
        <taxon>Eubacteriales</taxon>
        <taxon>Clostridiaceae</taxon>
        <taxon>Clostridium</taxon>
    </lineage>
</organism>
<proteinExistence type="predicted"/>
<reference evidence="11" key="1">
    <citation type="journal article" date="2014" name="Biotechnol. Biofuels">
        <title>Comparison of single-molecule sequencing and hybrid approaches for finishing the genome of Clostridium autoethanogenum and analysis of CRISPR systems in industrial relevant Clostridia.</title>
        <authorList>
            <person name="Brown S.D."/>
            <person name="Nagaraju S."/>
            <person name="Utturkar S."/>
            <person name="De Tissera S."/>
            <person name="Segovia S."/>
            <person name="Mitchell W."/>
            <person name="Land M.L."/>
            <person name="Dassanayake A."/>
            <person name="Kopke M."/>
        </authorList>
    </citation>
    <scope>NUCLEOTIDE SEQUENCE [LARGE SCALE GENOMIC DNA]</scope>
    <source>
        <strain evidence="11">DSM 10061</strain>
    </source>
</reference>
<name>A0ABN4BAF5_9CLOT</name>
<dbReference type="PROSITE" id="PS51755">
    <property type="entry name" value="OMPR_PHOB"/>
    <property type="match status" value="1"/>
</dbReference>
<evidence type="ECO:0000259" key="8">
    <source>
        <dbReference type="PROSITE" id="PS50110"/>
    </source>
</evidence>
<dbReference type="Pfam" id="PF00072">
    <property type="entry name" value="Response_reg"/>
    <property type="match status" value="1"/>
</dbReference>
<dbReference type="PANTHER" id="PTHR48111">
    <property type="entry name" value="REGULATOR OF RPOS"/>
    <property type="match status" value="1"/>
</dbReference>
<feature type="domain" description="OmpR/PhoB-type" evidence="9">
    <location>
        <begin position="124"/>
        <end position="220"/>
    </location>
</feature>
<keyword evidence="4" id="KW-0804">Transcription</keyword>
<keyword evidence="3 7" id="KW-0238">DNA-binding</keyword>
<evidence type="ECO:0000259" key="9">
    <source>
        <dbReference type="PROSITE" id="PS51755"/>
    </source>
</evidence>
<dbReference type="RefSeq" id="WP_023161789.1">
    <property type="nucleotide sequence ID" value="NC_022592.1"/>
</dbReference>
<protein>
    <recommendedName>
        <fullName evidence="1">Stage 0 sporulation protein A homolog</fullName>
    </recommendedName>
</protein>
<dbReference type="SMART" id="SM00448">
    <property type="entry name" value="REC"/>
    <property type="match status" value="1"/>
</dbReference>
<dbReference type="PROSITE" id="PS50110">
    <property type="entry name" value="RESPONSE_REGULATORY"/>
    <property type="match status" value="1"/>
</dbReference>
<evidence type="ECO:0000256" key="7">
    <source>
        <dbReference type="PROSITE-ProRule" id="PRU01091"/>
    </source>
</evidence>
<dbReference type="InterPro" id="IPR001789">
    <property type="entry name" value="Sig_transdc_resp-reg_receiver"/>
</dbReference>
<dbReference type="Gene3D" id="6.10.250.690">
    <property type="match status" value="1"/>
</dbReference>
<accession>A0ABN4BAF5</accession>
<keyword evidence="6" id="KW-0597">Phosphoprotein</keyword>
<comment type="function">
    <text evidence="5">May play the central regulatory role in sporulation. It may be an element of the effector pathway responsible for the activation of sporulation genes in response to nutritional stress. Spo0A may act in concert with spo0H (a sigma factor) to control the expression of some genes that are critical to the sporulation process.</text>
</comment>
<evidence type="ECO:0000256" key="4">
    <source>
        <dbReference type="ARBA" id="ARBA00023163"/>
    </source>
</evidence>
<evidence type="ECO:0000313" key="10">
    <source>
        <dbReference type="EMBL" id="AGY74588.1"/>
    </source>
</evidence>
<evidence type="ECO:0000256" key="5">
    <source>
        <dbReference type="ARBA" id="ARBA00024867"/>
    </source>
</evidence>
<dbReference type="InterPro" id="IPR011006">
    <property type="entry name" value="CheY-like_superfamily"/>
</dbReference>
<gene>
    <name evidence="10" type="ORF">CAETHG_0357</name>
</gene>
<dbReference type="Proteomes" id="UP000017590">
    <property type="component" value="Chromosome"/>
</dbReference>
<feature type="domain" description="Response regulatory" evidence="8">
    <location>
        <begin position="3"/>
        <end position="115"/>
    </location>
</feature>